<dbReference type="OrthoDB" id="264795at2759"/>
<dbReference type="InterPro" id="IPR045107">
    <property type="entry name" value="SAC3/GANP/THP3"/>
</dbReference>
<reference evidence="2 3" key="1">
    <citation type="journal article" date="2020" name="Genome Biol. Evol.">
        <title>Comparative genomics of strictly vertically transmitted, feminizing microsporidia endosymbionts of amphipod crustaceans.</title>
        <authorList>
            <person name="Cormier A."/>
            <person name="Chebbi M.A."/>
            <person name="Giraud I."/>
            <person name="Wattier R."/>
            <person name="Teixeira M."/>
            <person name="Gilbert C."/>
            <person name="Rigaud T."/>
            <person name="Cordaux R."/>
        </authorList>
    </citation>
    <scope>NUCLEOTIDE SEQUENCE [LARGE SCALE GENOMIC DNA]</scope>
    <source>
        <strain evidence="2 3">Ou3-Ou53</strain>
    </source>
</reference>
<evidence type="ECO:0000259" key="1">
    <source>
        <dbReference type="Pfam" id="PF03399"/>
    </source>
</evidence>
<protein>
    <submittedName>
        <fullName evidence="2">SAC3 family protein 2</fullName>
    </submittedName>
</protein>
<evidence type="ECO:0000313" key="2">
    <source>
        <dbReference type="EMBL" id="KAF9764081.1"/>
    </source>
</evidence>
<dbReference type="GO" id="GO:0070390">
    <property type="term" value="C:transcription export complex 2"/>
    <property type="evidence" value="ECO:0007669"/>
    <property type="project" value="TreeGrafter"/>
</dbReference>
<proteinExistence type="predicted"/>
<dbReference type="PANTHER" id="PTHR12436:SF3">
    <property type="entry name" value="GERMINAL-CENTER ASSOCIATED NUCLEAR PROTEIN"/>
    <property type="match status" value="1"/>
</dbReference>
<accession>A0A9P6KZS0</accession>
<dbReference type="Gene3D" id="1.25.40.990">
    <property type="match status" value="1"/>
</dbReference>
<dbReference type="Proteomes" id="UP000740883">
    <property type="component" value="Unassembled WGS sequence"/>
</dbReference>
<feature type="domain" description="SAC3/GANP/THP3 conserved" evidence="1">
    <location>
        <begin position="32"/>
        <end position="285"/>
    </location>
</feature>
<organism evidence="2 3">
    <name type="scientific">Nosema granulosis</name>
    <dbReference type="NCBI Taxonomy" id="83296"/>
    <lineage>
        <taxon>Eukaryota</taxon>
        <taxon>Fungi</taxon>
        <taxon>Fungi incertae sedis</taxon>
        <taxon>Microsporidia</taxon>
        <taxon>Nosematidae</taxon>
        <taxon>Nosema</taxon>
    </lineage>
</organism>
<dbReference type="AlphaFoldDB" id="A0A9P6KZS0"/>
<dbReference type="PANTHER" id="PTHR12436">
    <property type="entry name" value="80 KDA MCM3-ASSOCIATED PROTEIN"/>
    <property type="match status" value="1"/>
</dbReference>
<dbReference type="GO" id="GO:0005737">
    <property type="term" value="C:cytoplasm"/>
    <property type="evidence" value="ECO:0007669"/>
    <property type="project" value="TreeGrafter"/>
</dbReference>
<gene>
    <name evidence="2" type="ORF">NGRA_0848</name>
</gene>
<dbReference type="Pfam" id="PF03399">
    <property type="entry name" value="SAC3_GANP"/>
    <property type="match status" value="1"/>
</dbReference>
<sequence length="612" mass="72917">MDLEYIYKEMLAERESRAEHEGTILGTCQEYCPKFEYIERMIRGDISKYEKDVVFKKYYRSSAGKSKSFPEDVRPVSLLLEATNYLIELSYNDFSMEMYKFIENRTRAIRMDLSLQESSCKSAIKILEKIARFHIAYNYALFDNKDFEAHLNQDQLKKILLTLEDLYTKKQEINEEFVSYILLLSIDGKYPQLEQYLYCPKVKQAYNIRKYYQQGNIYRYFCECRKLDLLSFSVSLMSFDKVRMKAIEFYGKSLVERIDISFFKELFYTSEAETKSIFSKMNIEIISNKADFKDLDIFETEDFVLKERKEMIGLESFSVLIYLGDIESKIAKLVFRNYISKFIKQNLNKTVNIRSLGSQNREEFIFYTIIDRICQKYTALIYQNLRKLLETKQNKKQIIKTMCYSVLKSYLKNLALKYTEKHLAKHLLKQKLTEWRKKCTGQVQLNFSEPEKIEEGPGIAFVLNDSIYSVILKNSTEKSNIKEPVFFNYKEVLPQRLLKFRLVVFSVDKSARREIEEKFFMMNKIIDTPQNLMKMFDAIEETAKKCKCIKRVKIMNILKNKNKNKQIYIVTHLIENKRNSRELEDILVNLHNNKTFKNIDVYYEDGEEMTFL</sequence>
<dbReference type="EMBL" id="SBJO01000039">
    <property type="protein sequence ID" value="KAF9764081.1"/>
    <property type="molecule type" value="Genomic_DNA"/>
</dbReference>
<name>A0A9P6KZS0_9MICR</name>
<evidence type="ECO:0000313" key="3">
    <source>
        <dbReference type="Proteomes" id="UP000740883"/>
    </source>
</evidence>
<comment type="caution">
    <text evidence="2">The sequence shown here is derived from an EMBL/GenBank/DDBJ whole genome shotgun (WGS) entry which is preliminary data.</text>
</comment>
<keyword evidence="3" id="KW-1185">Reference proteome</keyword>
<dbReference type="GO" id="GO:0006406">
    <property type="term" value="P:mRNA export from nucleus"/>
    <property type="evidence" value="ECO:0007669"/>
    <property type="project" value="TreeGrafter"/>
</dbReference>
<dbReference type="InterPro" id="IPR005062">
    <property type="entry name" value="SAC3/GANP/THP3_conserved"/>
</dbReference>